<dbReference type="EMBL" id="BLAY01000081">
    <property type="protein sequence ID" value="GET40081.1"/>
    <property type="molecule type" value="Genomic_DNA"/>
</dbReference>
<evidence type="ECO:0000313" key="3">
    <source>
        <dbReference type="Proteomes" id="UP001050975"/>
    </source>
</evidence>
<organism evidence="2 3">
    <name type="scientific">Microseira wollei NIES-4236</name>
    <dbReference type="NCBI Taxonomy" id="2530354"/>
    <lineage>
        <taxon>Bacteria</taxon>
        <taxon>Bacillati</taxon>
        <taxon>Cyanobacteriota</taxon>
        <taxon>Cyanophyceae</taxon>
        <taxon>Oscillatoriophycideae</taxon>
        <taxon>Aerosakkonematales</taxon>
        <taxon>Aerosakkonemataceae</taxon>
        <taxon>Microseira</taxon>
    </lineage>
</organism>
<keyword evidence="1" id="KW-0812">Transmembrane</keyword>
<proteinExistence type="predicted"/>
<comment type="caution">
    <text evidence="2">The sequence shown here is derived from an EMBL/GenBank/DDBJ whole genome shotgun (WGS) entry which is preliminary data.</text>
</comment>
<reference evidence="2" key="1">
    <citation type="submission" date="2019-10" db="EMBL/GenBank/DDBJ databases">
        <title>Draft genome sequece of Microseira wollei NIES-4236.</title>
        <authorList>
            <person name="Yamaguchi H."/>
            <person name="Suzuki S."/>
            <person name="Kawachi M."/>
        </authorList>
    </citation>
    <scope>NUCLEOTIDE SEQUENCE</scope>
    <source>
        <strain evidence="2">NIES-4236</strain>
    </source>
</reference>
<dbReference type="RefSeq" id="WP_226585860.1">
    <property type="nucleotide sequence ID" value="NZ_BLAY01000081.1"/>
</dbReference>
<dbReference type="AlphaFoldDB" id="A0AAV3XF70"/>
<keyword evidence="3" id="KW-1185">Reference proteome</keyword>
<gene>
    <name evidence="2" type="ORF">MiSe_48890</name>
</gene>
<accession>A0AAV3XF70</accession>
<dbReference type="Proteomes" id="UP001050975">
    <property type="component" value="Unassembled WGS sequence"/>
</dbReference>
<evidence type="ECO:0000256" key="1">
    <source>
        <dbReference type="SAM" id="Phobius"/>
    </source>
</evidence>
<feature type="transmembrane region" description="Helical" evidence="1">
    <location>
        <begin position="67"/>
        <end position="88"/>
    </location>
</feature>
<feature type="transmembrane region" description="Helical" evidence="1">
    <location>
        <begin position="108"/>
        <end position="127"/>
    </location>
</feature>
<keyword evidence="1" id="KW-1133">Transmembrane helix</keyword>
<protein>
    <submittedName>
        <fullName evidence="2">Uncharacterized protein</fullName>
    </submittedName>
</protein>
<feature type="transmembrane region" description="Helical" evidence="1">
    <location>
        <begin position="42"/>
        <end position="60"/>
    </location>
</feature>
<name>A0AAV3XF70_9CYAN</name>
<sequence length="128" mass="14477">MILRYVLAWIPMVFIGVINGILREVTYGKYLSELRAHQVSTATGVLLLGLYIFLVARLWGFESPTQALIIGCIWLALTVGFEFIFGHYIAGHSWSKLLADYNIFAGRLWSIVLIWVAVAPVLFYRLLG</sequence>
<feature type="transmembrane region" description="Helical" evidence="1">
    <location>
        <begin position="5"/>
        <end position="22"/>
    </location>
</feature>
<evidence type="ECO:0000313" key="2">
    <source>
        <dbReference type="EMBL" id="GET40081.1"/>
    </source>
</evidence>
<keyword evidence="1" id="KW-0472">Membrane</keyword>